<dbReference type="OrthoDB" id="10013155at2759"/>
<evidence type="ECO:0000256" key="2">
    <source>
        <dbReference type="SAM" id="MobiDB-lite"/>
    </source>
</evidence>
<feature type="region of interest" description="Disordered" evidence="2">
    <location>
        <begin position="1"/>
        <end position="57"/>
    </location>
</feature>
<dbReference type="InterPro" id="IPR026674">
    <property type="entry name" value="FLACC1"/>
</dbReference>
<dbReference type="GeneID" id="106070150"/>
<dbReference type="PANTHER" id="PTHR21707:SF42">
    <property type="entry name" value="FLAGELLUM-ASSOCIATED COILED-COIL DOMAIN-CONTAINING PROTEIN 1"/>
    <property type="match status" value="1"/>
</dbReference>
<dbReference type="RefSeq" id="XP_055870553.1">
    <property type="nucleotide sequence ID" value="XM_056014578.1"/>
</dbReference>
<evidence type="ECO:0000313" key="4">
    <source>
        <dbReference type="RefSeq" id="XP_055870552.1"/>
    </source>
</evidence>
<dbReference type="AlphaFoldDB" id="A0A9W2Z6L6"/>
<protein>
    <submittedName>
        <fullName evidence="4 5">Flagellum-associated coiled-coil domain-containing protein 1-like isoform X1</fullName>
    </submittedName>
</protein>
<evidence type="ECO:0000256" key="1">
    <source>
        <dbReference type="SAM" id="Coils"/>
    </source>
</evidence>
<feature type="coiled-coil region" evidence="1">
    <location>
        <begin position="323"/>
        <end position="371"/>
    </location>
</feature>
<keyword evidence="1" id="KW-0175">Coiled coil</keyword>
<organism evidence="3 5">
    <name type="scientific">Biomphalaria glabrata</name>
    <name type="common">Bloodfluke planorb</name>
    <name type="synonym">Freshwater snail</name>
    <dbReference type="NCBI Taxonomy" id="6526"/>
    <lineage>
        <taxon>Eukaryota</taxon>
        <taxon>Metazoa</taxon>
        <taxon>Spiralia</taxon>
        <taxon>Lophotrochozoa</taxon>
        <taxon>Mollusca</taxon>
        <taxon>Gastropoda</taxon>
        <taxon>Heterobranchia</taxon>
        <taxon>Euthyneura</taxon>
        <taxon>Panpulmonata</taxon>
        <taxon>Hygrophila</taxon>
        <taxon>Lymnaeoidea</taxon>
        <taxon>Planorbidae</taxon>
        <taxon>Biomphalaria</taxon>
    </lineage>
</organism>
<dbReference type="Proteomes" id="UP001165740">
    <property type="component" value="Chromosome 16"/>
</dbReference>
<evidence type="ECO:0000313" key="5">
    <source>
        <dbReference type="RefSeq" id="XP_055870553.1"/>
    </source>
</evidence>
<accession>A0A9W2Z6L6</accession>
<dbReference type="RefSeq" id="XP_055870552.1">
    <property type="nucleotide sequence ID" value="XM_056014577.1"/>
</dbReference>
<feature type="compositionally biased region" description="Polar residues" evidence="2">
    <location>
        <begin position="43"/>
        <end position="57"/>
    </location>
</feature>
<dbReference type="OMA" id="RCERLDQ"/>
<reference evidence="4 5" key="1">
    <citation type="submission" date="2025-04" db="UniProtKB">
        <authorList>
            <consortium name="RefSeq"/>
        </authorList>
    </citation>
    <scope>IDENTIFICATION</scope>
</reference>
<dbReference type="GO" id="GO:0005737">
    <property type="term" value="C:cytoplasm"/>
    <property type="evidence" value="ECO:0007669"/>
    <property type="project" value="TreeGrafter"/>
</dbReference>
<evidence type="ECO:0000313" key="3">
    <source>
        <dbReference type="Proteomes" id="UP001165740"/>
    </source>
</evidence>
<feature type="coiled-coil region" evidence="1">
    <location>
        <begin position="172"/>
        <end position="240"/>
    </location>
</feature>
<proteinExistence type="predicted"/>
<gene>
    <name evidence="4 5" type="primary">LOC106070150</name>
</gene>
<name>A0A9W2Z6L6_BIOGL</name>
<sequence>MPTELVLTIAPETDQAPRATTSTSTNTSIICHQRQGLRPKSSPLASRQSTSMHSSTINRPKTAIVIPGRSECDRLHQLEHEPTRRHNFENHLPLKRAKPPPWQRMLESPLVPFQTGPGYILTRSKSKFHVTIKDEFFDQTSEDARKKSYADPERDSLIGQLQQQISDLTLYLEEERLNHKQTKQKAEEFLKDRLEQVNSLHQEQVRDLEADHEDKMKKEIQRLNDQHKEVQTTLEKQISKLVKEIEFLQGAFESYKSTLHSESIDKLKAKEDELRLKLEEEKQQALHDLKTKYIQERNQERTQTAKEHKKAIDAIRQENKKEMDGLLKRFSNAAADLEKLKKTTAELEETKAELAEVKASYESACQQLNTNASLLTDAKIRLNEFEERFQEKVALVDDKYRHRLEELLTQNAELKRMFVQKCEDLYNEKTQSEQRTQQKLKSAKEVMETLIKSKQRANVSVILGGPPYVITERKHRPSSAPGTKWETQTAHLGAGNLVSKTRHHEFVSPDIVMEMNPETEVLRAELFSSPQNVSR</sequence>
<dbReference type="PANTHER" id="PTHR21707">
    <property type="entry name" value="FLAGELLUM-ASSOCIATED COILED-COIL DOMAIN-CONTAINING PROTEIN 1"/>
    <property type="match status" value="1"/>
</dbReference>
<keyword evidence="3" id="KW-1185">Reference proteome</keyword>